<proteinExistence type="predicted"/>
<dbReference type="AlphaFoldDB" id="A0A423SMZ8"/>
<protein>
    <submittedName>
        <fullName evidence="2">C-type lectin 3</fullName>
    </submittedName>
</protein>
<dbReference type="SUPFAM" id="SSF56436">
    <property type="entry name" value="C-type lectin-like"/>
    <property type="match status" value="2"/>
</dbReference>
<keyword evidence="3" id="KW-1185">Reference proteome</keyword>
<dbReference type="InterPro" id="IPR001304">
    <property type="entry name" value="C-type_lectin-like"/>
</dbReference>
<feature type="domain" description="C-type lectin" evidence="1">
    <location>
        <begin position="68"/>
        <end position="194"/>
    </location>
</feature>
<dbReference type="Pfam" id="PF00059">
    <property type="entry name" value="Lectin_C"/>
    <property type="match status" value="2"/>
</dbReference>
<dbReference type="Proteomes" id="UP000283509">
    <property type="component" value="Unassembled WGS sequence"/>
</dbReference>
<evidence type="ECO:0000313" key="3">
    <source>
        <dbReference type="Proteomes" id="UP000283509"/>
    </source>
</evidence>
<dbReference type="InterPro" id="IPR016187">
    <property type="entry name" value="CTDL_fold"/>
</dbReference>
<reference evidence="2 3" key="2">
    <citation type="submission" date="2019-01" db="EMBL/GenBank/DDBJ databases">
        <title>The decoding of complex shrimp genome reveals the adaptation for benthos swimmer, frequently molting mechanism and breeding impact on genome.</title>
        <authorList>
            <person name="Sun Y."/>
            <person name="Gao Y."/>
            <person name="Yu Y."/>
        </authorList>
    </citation>
    <scope>NUCLEOTIDE SEQUENCE [LARGE SCALE GENOMIC DNA]</scope>
    <source>
        <tissue evidence="2">Muscle</tissue>
    </source>
</reference>
<accession>A0A423SMZ8</accession>
<dbReference type="GO" id="GO:0030246">
    <property type="term" value="F:carbohydrate binding"/>
    <property type="evidence" value="ECO:0007669"/>
    <property type="project" value="UniProtKB-KW"/>
</dbReference>
<evidence type="ECO:0000313" key="2">
    <source>
        <dbReference type="EMBL" id="ROT65586.1"/>
    </source>
</evidence>
<dbReference type="EMBL" id="QCYY01003068">
    <property type="protein sequence ID" value="ROT65586.1"/>
    <property type="molecule type" value="Genomic_DNA"/>
</dbReference>
<comment type="caution">
    <text evidence="2">The sequence shown here is derived from an EMBL/GenBank/DDBJ whole genome shotgun (WGS) entry which is preliminary data.</text>
</comment>
<dbReference type="OrthoDB" id="6363203at2759"/>
<dbReference type="SMART" id="SM00034">
    <property type="entry name" value="CLECT"/>
    <property type="match status" value="2"/>
</dbReference>
<dbReference type="PANTHER" id="PTHR22803">
    <property type="entry name" value="MANNOSE, PHOSPHOLIPASE, LECTIN RECEPTOR RELATED"/>
    <property type="match status" value="1"/>
</dbReference>
<gene>
    <name evidence="2" type="ORF">C7M84_016449</name>
</gene>
<dbReference type="CDD" id="cd00037">
    <property type="entry name" value="CLECT"/>
    <property type="match status" value="2"/>
</dbReference>
<evidence type="ECO:0000259" key="1">
    <source>
        <dbReference type="PROSITE" id="PS50041"/>
    </source>
</evidence>
<dbReference type="InterPro" id="IPR050111">
    <property type="entry name" value="C-type_lectin/snaclec_domain"/>
</dbReference>
<name>A0A423SMZ8_PENVA</name>
<dbReference type="InterPro" id="IPR016186">
    <property type="entry name" value="C-type_lectin-like/link_sf"/>
</dbReference>
<sequence length="361" mass="40150">MSQLPCYVYFALQLLRSTSMFTANKTFRYLASVLALCFIPVESSEEPFWGFANLTSGNEGCPEGYTLVGSQCLMFITFAQESHSGARQVCHSASGELLAITTPSQFVEVVNHIYAYGYDGRHFWLDGSDAQAEGSWVTSSGDPVPRGTPFWAAFQDFQEPNNSEGNEHCLEIGAQEYYYMNDVPCSKENNFICQYKNQKQEGEIPQNHSAEVLQAPETEESSGQCPTFYVEVGGLCLMFLTWEELTWHEAQQSCGDFSDLLAITDAEVLRAVYLYLHQENIAAHSFWLGGSDSTEGHWVYTTGESVPMGTPFWGLYRGGSSVQEPQGGNGENCLMISTRGSHYFRDVACSSRLNPLCVYQG</sequence>
<dbReference type="PROSITE" id="PS50041">
    <property type="entry name" value="C_TYPE_LECTIN_2"/>
    <property type="match status" value="2"/>
</dbReference>
<feature type="domain" description="C-type lectin" evidence="1">
    <location>
        <begin position="232"/>
        <end position="358"/>
    </location>
</feature>
<reference evidence="2 3" key="1">
    <citation type="submission" date="2018-04" db="EMBL/GenBank/DDBJ databases">
        <authorList>
            <person name="Zhang X."/>
            <person name="Yuan J."/>
            <person name="Li F."/>
            <person name="Xiang J."/>
        </authorList>
    </citation>
    <scope>NUCLEOTIDE SEQUENCE [LARGE SCALE GENOMIC DNA]</scope>
    <source>
        <tissue evidence="2">Muscle</tissue>
    </source>
</reference>
<dbReference type="SMR" id="A0A423SMZ8"/>
<keyword evidence="2" id="KW-0430">Lectin</keyword>
<dbReference type="Gene3D" id="3.10.100.10">
    <property type="entry name" value="Mannose-Binding Protein A, subunit A"/>
    <property type="match status" value="2"/>
</dbReference>
<organism evidence="2 3">
    <name type="scientific">Penaeus vannamei</name>
    <name type="common">Whiteleg shrimp</name>
    <name type="synonym">Litopenaeus vannamei</name>
    <dbReference type="NCBI Taxonomy" id="6689"/>
    <lineage>
        <taxon>Eukaryota</taxon>
        <taxon>Metazoa</taxon>
        <taxon>Ecdysozoa</taxon>
        <taxon>Arthropoda</taxon>
        <taxon>Crustacea</taxon>
        <taxon>Multicrustacea</taxon>
        <taxon>Malacostraca</taxon>
        <taxon>Eumalacostraca</taxon>
        <taxon>Eucarida</taxon>
        <taxon>Decapoda</taxon>
        <taxon>Dendrobranchiata</taxon>
        <taxon>Penaeoidea</taxon>
        <taxon>Penaeidae</taxon>
        <taxon>Penaeus</taxon>
    </lineage>
</organism>